<dbReference type="Proteomes" id="UP001158067">
    <property type="component" value="Unassembled WGS sequence"/>
</dbReference>
<comment type="caution">
    <text evidence="1">The sequence shown here is derived from an EMBL/GenBank/DDBJ whole genome shotgun (WGS) entry which is preliminary data.</text>
</comment>
<gene>
    <name evidence="1" type="ORF">SAMN06265222_11979</name>
</gene>
<reference evidence="1 2" key="1">
    <citation type="submission" date="2017-05" db="EMBL/GenBank/DDBJ databases">
        <authorList>
            <person name="Varghese N."/>
            <person name="Submissions S."/>
        </authorList>
    </citation>
    <scope>NUCLEOTIDE SEQUENCE [LARGE SCALE GENOMIC DNA]</scope>
    <source>
        <strain evidence="1 2">DSM 25457</strain>
    </source>
</reference>
<name>A0ABY1QMI4_9BACT</name>
<proteinExistence type="predicted"/>
<accession>A0ABY1QMI4</accession>
<organism evidence="1 2">
    <name type="scientific">Neorhodopirellula lusitana</name>
    <dbReference type="NCBI Taxonomy" id="445327"/>
    <lineage>
        <taxon>Bacteria</taxon>
        <taxon>Pseudomonadati</taxon>
        <taxon>Planctomycetota</taxon>
        <taxon>Planctomycetia</taxon>
        <taxon>Pirellulales</taxon>
        <taxon>Pirellulaceae</taxon>
        <taxon>Neorhodopirellula</taxon>
    </lineage>
</organism>
<dbReference type="EMBL" id="FXUG01000019">
    <property type="protein sequence ID" value="SMP75574.1"/>
    <property type="molecule type" value="Genomic_DNA"/>
</dbReference>
<evidence type="ECO:0000313" key="1">
    <source>
        <dbReference type="EMBL" id="SMP75574.1"/>
    </source>
</evidence>
<protein>
    <submittedName>
        <fullName evidence="1">Uncharacterized protein</fullName>
    </submittedName>
</protein>
<keyword evidence="2" id="KW-1185">Reference proteome</keyword>
<sequence length="161" mass="18927">MKPATISELKKSLAHLDRDELLDACVRLAKFKVDNKSLLTYLLMKSDDELAYADEVCDAIDEQFLEAYVGTNRSLHKKTLRKIIREFEKCIRYSGDKETELKIRIHFCRQFFDRKLRFGRCRVSANMYASQLKKIDKAIDKLHPDLQYDARRETQGFDSLL</sequence>
<evidence type="ECO:0000313" key="2">
    <source>
        <dbReference type="Proteomes" id="UP001158067"/>
    </source>
</evidence>
<dbReference type="RefSeq" id="WP_283435088.1">
    <property type="nucleotide sequence ID" value="NZ_FXUG01000019.1"/>
</dbReference>